<keyword evidence="2" id="KW-1185">Reference proteome</keyword>
<name>A0AAJ0HQF1_9PEZI</name>
<evidence type="ECO:0000313" key="1">
    <source>
        <dbReference type="EMBL" id="KAK3359412.1"/>
    </source>
</evidence>
<proteinExistence type="predicted"/>
<reference evidence="1" key="2">
    <citation type="submission" date="2023-06" db="EMBL/GenBank/DDBJ databases">
        <authorList>
            <consortium name="Lawrence Berkeley National Laboratory"/>
            <person name="Haridas S."/>
            <person name="Hensen N."/>
            <person name="Bonometti L."/>
            <person name="Westerberg I."/>
            <person name="Brannstrom I.O."/>
            <person name="Guillou S."/>
            <person name="Cros-Aarteil S."/>
            <person name="Calhoun S."/>
            <person name="Kuo A."/>
            <person name="Mondo S."/>
            <person name="Pangilinan J."/>
            <person name="Riley R."/>
            <person name="Labutti K."/>
            <person name="Andreopoulos B."/>
            <person name="Lipzen A."/>
            <person name="Chen C."/>
            <person name="Yanf M."/>
            <person name="Daum C."/>
            <person name="Ng V."/>
            <person name="Clum A."/>
            <person name="Steindorff A."/>
            <person name="Ohm R."/>
            <person name="Martin F."/>
            <person name="Silar P."/>
            <person name="Natvig D."/>
            <person name="Lalanne C."/>
            <person name="Gautier V."/>
            <person name="Ament-Velasquez S.L."/>
            <person name="Kruys A."/>
            <person name="Hutchinson M.I."/>
            <person name="Powell A.J."/>
            <person name="Barry K."/>
            <person name="Miller A.N."/>
            <person name="Grigoriev I.V."/>
            <person name="Debuchy R."/>
            <person name="Gladieux P."/>
            <person name="Thoren M.H."/>
            <person name="Johannesson H."/>
        </authorList>
    </citation>
    <scope>NUCLEOTIDE SEQUENCE</scope>
    <source>
        <strain evidence="1">CBS 955.72</strain>
    </source>
</reference>
<evidence type="ECO:0000313" key="2">
    <source>
        <dbReference type="Proteomes" id="UP001275084"/>
    </source>
</evidence>
<comment type="caution">
    <text evidence="1">The sequence shown here is derived from an EMBL/GenBank/DDBJ whole genome shotgun (WGS) entry which is preliminary data.</text>
</comment>
<dbReference type="AlphaFoldDB" id="A0AAJ0HQF1"/>
<gene>
    <name evidence="1" type="ORF">B0T25DRAFT_577546</name>
</gene>
<accession>A0AAJ0HQF1</accession>
<dbReference type="Proteomes" id="UP001275084">
    <property type="component" value="Unassembled WGS sequence"/>
</dbReference>
<organism evidence="1 2">
    <name type="scientific">Lasiosphaeria hispida</name>
    <dbReference type="NCBI Taxonomy" id="260671"/>
    <lineage>
        <taxon>Eukaryota</taxon>
        <taxon>Fungi</taxon>
        <taxon>Dikarya</taxon>
        <taxon>Ascomycota</taxon>
        <taxon>Pezizomycotina</taxon>
        <taxon>Sordariomycetes</taxon>
        <taxon>Sordariomycetidae</taxon>
        <taxon>Sordariales</taxon>
        <taxon>Lasiosphaeriaceae</taxon>
        <taxon>Lasiosphaeria</taxon>
    </lineage>
</organism>
<sequence length="201" mass="21932">METLTKKMELVVESRFHDLPPAVWLVIGTSLIYVLAKAGGGEEGLLREQAAERGQHAPLFLTGADMPCFSPAPPQVVTKCTGESAAAEGGESFIRTLVALMKADSLARSLGPMVSDAWDSLQAMAPPKGEWGVMDPFDDIYRVVYRLTMRTIGTAEIYRDPKPLDKTLRMFDAISDGSSPARIIFPWLPTWAHLRKTLAGG</sequence>
<dbReference type="EMBL" id="JAUIQD010000002">
    <property type="protein sequence ID" value="KAK3359412.1"/>
    <property type="molecule type" value="Genomic_DNA"/>
</dbReference>
<reference evidence="1" key="1">
    <citation type="journal article" date="2023" name="Mol. Phylogenet. Evol.">
        <title>Genome-scale phylogeny and comparative genomics of the fungal order Sordariales.</title>
        <authorList>
            <person name="Hensen N."/>
            <person name="Bonometti L."/>
            <person name="Westerberg I."/>
            <person name="Brannstrom I.O."/>
            <person name="Guillou S."/>
            <person name="Cros-Aarteil S."/>
            <person name="Calhoun S."/>
            <person name="Haridas S."/>
            <person name="Kuo A."/>
            <person name="Mondo S."/>
            <person name="Pangilinan J."/>
            <person name="Riley R."/>
            <person name="LaButti K."/>
            <person name="Andreopoulos B."/>
            <person name="Lipzen A."/>
            <person name="Chen C."/>
            <person name="Yan M."/>
            <person name="Daum C."/>
            <person name="Ng V."/>
            <person name="Clum A."/>
            <person name="Steindorff A."/>
            <person name="Ohm R.A."/>
            <person name="Martin F."/>
            <person name="Silar P."/>
            <person name="Natvig D.O."/>
            <person name="Lalanne C."/>
            <person name="Gautier V."/>
            <person name="Ament-Velasquez S.L."/>
            <person name="Kruys A."/>
            <person name="Hutchinson M.I."/>
            <person name="Powell A.J."/>
            <person name="Barry K."/>
            <person name="Miller A.N."/>
            <person name="Grigoriev I.V."/>
            <person name="Debuchy R."/>
            <person name="Gladieux P."/>
            <person name="Hiltunen Thoren M."/>
            <person name="Johannesson H."/>
        </authorList>
    </citation>
    <scope>NUCLEOTIDE SEQUENCE</scope>
    <source>
        <strain evidence="1">CBS 955.72</strain>
    </source>
</reference>
<evidence type="ECO:0008006" key="3">
    <source>
        <dbReference type="Google" id="ProtNLM"/>
    </source>
</evidence>
<protein>
    <recommendedName>
        <fullName evidence="3">Cytochrome P450</fullName>
    </recommendedName>
</protein>